<dbReference type="RefSeq" id="WP_126766203.1">
    <property type="nucleotide sequence ID" value="NZ_PIPJ01000002.1"/>
</dbReference>
<feature type="binding site" evidence="2">
    <location>
        <position position="105"/>
    </location>
    <ligand>
        <name>Fe cation</name>
        <dbReference type="ChEBI" id="CHEBI:24875"/>
    </ligand>
</feature>
<organism evidence="6 7">
    <name type="scientific">Aliidiomarina iranensis</name>
    <dbReference type="NCBI Taxonomy" id="1434071"/>
    <lineage>
        <taxon>Bacteria</taxon>
        <taxon>Pseudomonadati</taxon>
        <taxon>Pseudomonadota</taxon>
        <taxon>Gammaproteobacteria</taxon>
        <taxon>Alteromonadales</taxon>
        <taxon>Idiomarinaceae</taxon>
        <taxon>Aliidiomarina</taxon>
    </lineage>
</organism>
<feature type="binding site" evidence="2">
    <location>
        <position position="103"/>
    </location>
    <ligand>
        <name>Fe cation</name>
        <dbReference type="ChEBI" id="CHEBI:24875"/>
    </ligand>
</feature>
<protein>
    <recommendedName>
        <fullName evidence="8">Quercetin 2,3-dioxygenase</fullName>
    </recommendedName>
</protein>
<feature type="binding site" evidence="2">
    <location>
        <position position="59"/>
    </location>
    <ligand>
        <name>Fe cation</name>
        <dbReference type="ChEBI" id="CHEBI:24875"/>
    </ligand>
</feature>
<evidence type="ECO:0000256" key="1">
    <source>
        <dbReference type="ARBA" id="ARBA00008416"/>
    </source>
</evidence>
<dbReference type="CDD" id="cd02909">
    <property type="entry name" value="cupin_pirin_N"/>
    <property type="match status" value="1"/>
</dbReference>
<evidence type="ECO:0000313" key="6">
    <source>
        <dbReference type="EMBL" id="RUO22530.1"/>
    </source>
</evidence>
<dbReference type="GO" id="GO:0046872">
    <property type="term" value="F:metal ion binding"/>
    <property type="evidence" value="ECO:0007669"/>
    <property type="project" value="UniProtKB-KW"/>
</dbReference>
<dbReference type="OrthoDB" id="9780903at2"/>
<keyword evidence="7" id="KW-1185">Reference proteome</keyword>
<dbReference type="Gene3D" id="2.60.120.10">
    <property type="entry name" value="Jelly Rolls"/>
    <property type="match status" value="2"/>
</dbReference>
<feature type="domain" description="Pirin N-terminal" evidence="4">
    <location>
        <begin position="21"/>
        <end position="121"/>
    </location>
</feature>
<dbReference type="InterPro" id="IPR003829">
    <property type="entry name" value="Pirin_N_dom"/>
</dbReference>
<comment type="similarity">
    <text evidence="1 3">Belongs to the pirin family.</text>
</comment>
<comment type="caution">
    <text evidence="6">The sequence shown here is derived from an EMBL/GenBank/DDBJ whole genome shotgun (WGS) entry which is preliminary data.</text>
</comment>
<proteinExistence type="inferred from homology"/>
<keyword evidence="2" id="KW-0479">Metal-binding</keyword>
<dbReference type="InterPro" id="IPR008778">
    <property type="entry name" value="Pirin_C_dom"/>
</dbReference>
<accession>A0A432W0I5</accession>
<comment type="cofactor">
    <cofactor evidence="2">
        <name>Fe cation</name>
        <dbReference type="ChEBI" id="CHEBI:24875"/>
    </cofactor>
    <text evidence="2">Binds 1 Fe cation per subunit.</text>
</comment>
<feature type="domain" description="Pirin C-terminal" evidence="5">
    <location>
        <begin position="175"/>
        <end position="274"/>
    </location>
</feature>
<dbReference type="EMBL" id="PIPJ01000002">
    <property type="protein sequence ID" value="RUO22530.1"/>
    <property type="molecule type" value="Genomic_DNA"/>
</dbReference>
<dbReference type="PANTHER" id="PTHR13903">
    <property type="entry name" value="PIRIN-RELATED"/>
    <property type="match status" value="1"/>
</dbReference>
<dbReference type="PANTHER" id="PTHR13903:SF8">
    <property type="entry name" value="PIRIN"/>
    <property type="match status" value="1"/>
</dbReference>
<dbReference type="InterPro" id="IPR011051">
    <property type="entry name" value="RmlC_Cupin_sf"/>
</dbReference>
<dbReference type="SUPFAM" id="SSF51182">
    <property type="entry name" value="RmlC-like cupins"/>
    <property type="match status" value="1"/>
</dbReference>
<evidence type="ECO:0000259" key="4">
    <source>
        <dbReference type="Pfam" id="PF02678"/>
    </source>
</evidence>
<evidence type="ECO:0008006" key="8">
    <source>
        <dbReference type="Google" id="ProtNLM"/>
    </source>
</evidence>
<reference evidence="7" key="1">
    <citation type="journal article" date="2018" name="Front. Microbiol.">
        <title>Genome-Based Analysis Reveals the Taxonomy and Diversity of the Family Idiomarinaceae.</title>
        <authorList>
            <person name="Liu Y."/>
            <person name="Lai Q."/>
            <person name="Shao Z."/>
        </authorList>
    </citation>
    <scope>NUCLEOTIDE SEQUENCE [LARGE SCALE GENOMIC DNA]</scope>
    <source>
        <strain evidence="7">GBPy7</strain>
    </source>
</reference>
<keyword evidence="2" id="KW-0408">Iron</keyword>
<sequence length="276" mass="30215">MASSIVKHRVRGMPAQDGAGVKLQRVINQPSFRHRDPILMLDEFKSDDPNDYIAGFPPHPHRGFCTLTYMLAGNMAHEDSTGNKGEISTGGLQWMKAARGMIHSEMPKQKDGLMWGFQLWLNLPAAEKMSDPEYADIPGDKVPEAALEGGIVRVLSGEFNGQTGPVNAPGREFLYLDYRLPGGVQVTLPQQHQQTRLLYVYQGSITVDGVTANAGELLELDAEAEVLLETGNEGNFLLMAAKPIGEPIAQYGPFVMNTEAELRQAFADYQSGKLTA</sequence>
<dbReference type="CDD" id="cd02247">
    <property type="entry name" value="cupin_pirin_C"/>
    <property type="match status" value="1"/>
</dbReference>
<dbReference type="Pfam" id="PF02678">
    <property type="entry name" value="Pirin"/>
    <property type="match status" value="1"/>
</dbReference>
<name>A0A432W0I5_9GAMM</name>
<dbReference type="Pfam" id="PF05726">
    <property type="entry name" value="Pirin_C"/>
    <property type="match status" value="1"/>
</dbReference>
<dbReference type="AlphaFoldDB" id="A0A432W0I5"/>
<gene>
    <name evidence="6" type="ORF">CWE08_04965</name>
</gene>
<dbReference type="PIRSF" id="PIRSF006232">
    <property type="entry name" value="Pirin"/>
    <property type="match status" value="1"/>
</dbReference>
<dbReference type="InterPro" id="IPR012093">
    <property type="entry name" value="Pirin"/>
</dbReference>
<dbReference type="InterPro" id="IPR014710">
    <property type="entry name" value="RmlC-like_jellyroll"/>
</dbReference>
<evidence type="ECO:0000313" key="7">
    <source>
        <dbReference type="Proteomes" id="UP000288395"/>
    </source>
</evidence>
<evidence type="ECO:0000256" key="3">
    <source>
        <dbReference type="RuleBase" id="RU003457"/>
    </source>
</evidence>
<dbReference type="Proteomes" id="UP000288395">
    <property type="component" value="Unassembled WGS sequence"/>
</dbReference>
<evidence type="ECO:0000256" key="2">
    <source>
        <dbReference type="PIRSR" id="PIRSR006232-1"/>
    </source>
</evidence>
<feature type="binding site" evidence="2">
    <location>
        <position position="61"/>
    </location>
    <ligand>
        <name>Fe cation</name>
        <dbReference type="ChEBI" id="CHEBI:24875"/>
    </ligand>
</feature>
<evidence type="ECO:0000259" key="5">
    <source>
        <dbReference type="Pfam" id="PF05726"/>
    </source>
</evidence>